<evidence type="ECO:0000313" key="3">
    <source>
        <dbReference type="Proteomes" id="UP000050901"/>
    </source>
</evidence>
<protein>
    <recommendedName>
        <fullName evidence="4">Integral membrane protein</fullName>
    </recommendedName>
</protein>
<dbReference type="InterPro" id="IPR018580">
    <property type="entry name" value="Uncharacterised_YfhO"/>
</dbReference>
<feature type="transmembrane region" description="Helical" evidence="1">
    <location>
        <begin position="146"/>
        <end position="171"/>
    </location>
</feature>
<dbReference type="PANTHER" id="PTHR38454:SF1">
    <property type="entry name" value="INTEGRAL MEMBRANE PROTEIN"/>
    <property type="match status" value="1"/>
</dbReference>
<dbReference type="PATRIC" id="fig|1423771.3.peg.1831"/>
<evidence type="ECO:0000256" key="1">
    <source>
        <dbReference type="SAM" id="Phobius"/>
    </source>
</evidence>
<feature type="transmembrane region" description="Helical" evidence="1">
    <location>
        <begin position="300"/>
        <end position="317"/>
    </location>
</feature>
<feature type="transmembrane region" description="Helical" evidence="1">
    <location>
        <begin position="443"/>
        <end position="464"/>
    </location>
</feature>
<organism evidence="2 3">
    <name type="scientific">Limosilactobacillus mucosae DSM 13345</name>
    <dbReference type="NCBI Taxonomy" id="1423771"/>
    <lineage>
        <taxon>Bacteria</taxon>
        <taxon>Bacillati</taxon>
        <taxon>Bacillota</taxon>
        <taxon>Bacilli</taxon>
        <taxon>Lactobacillales</taxon>
        <taxon>Lactobacillaceae</taxon>
        <taxon>Limosilactobacillus</taxon>
    </lineage>
</organism>
<dbReference type="AlphaFoldDB" id="A0A0R1P1S2"/>
<feature type="transmembrane region" description="Helical" evidence="1">
    <location>
        <begin position="387"/>
        <end position="405"/>
    </location>
</feature>
<proteinExistence type="predicted"/>
<name>A0A0R1P1S2_LIMMU</name>
<feature type="transmembrane region" description="Helical" evidence="1">
    <location>
        <begin position="357"/>
        <end position="375"/>
    </location>
</feature>
<dbReference type="PANTHER" id="PTHR38454">
    <property type="entry name" value="INTEGRAL MEMBRANE PROTEIN-RELATED"/>
    <property type="match status" value="1"/>
</dbReference>
<evidence type="ECO:0008006" key="4">
    <source>
        <dbReference type="Google" id="ProtNLM"/>
    </source>
</evidence>
<dbReference type="Proteomes" id="UP000050901">
    <property type="component" value="Unassembled WGS sequence"/>
</dbReference>
<dbReference type="EMBL" id="AZEQ01000006">
    <property type="protein sequence ID" value="KRL26278.1"/>
    <property type="molecule type" value="Genomic_DNA"/>
</dbReference>
<keyword evidence="1" id="KW-1133">Transmembrane helix</keyword>
<feature type="transmembrane region" description="Helical" evidence="1">
    <location>
        <begin position="106"/>
        <end position="126"/>
    </location>
</feature>
<comment type="caution">
    <text evidence="2">The sequence shown here is derived from an EMBL/GenBank/DDBJ whole genome shotgun (WGS) entry which is preliminary data.</text>
</comment>
<accession>A0A0R1P1S2</accession>
<feature type="transmembrane region" description="Helical" evidence="1">
    <location>
        <begin position="236"/>
        <end position="258"/>
    </location>
</feature>
<keyword evidence="1" id="KW-0812">Transmembrane</keyword>
<gene>
    <name evidence="2" type="ORF">FC47_GL001778</name>
</gene>
<reference evidence="2 3" key="1">
    <citation type="journal article" date="2015" name="Genome Announc.">
        <title>Expanding the biotechnology potential of lactobacilli through comparative genomics of 213 strains and associated genera.</title>
        <authorList>
            <person name="Sun Z."/>
            <person name="Harris H.M."/>
            <person name="McCann A."/>
            <person name="Guo C."/>
            <person name="Argimon S."/>
            <person name="Zhang W."/>
            <person name="Yang X."/>
            <person name="Jeffery I.B."/>
            <person name="Cooney J.C."/>
            <person name="Kagawa T.F."/>
            <person name="Liu W."/>
            <person name="Song Y."/>
            <person name="Salvetti E."/>
            <person name="Wrobel A."/>
            <person name="Rasinkangas P."/>
            <person name="Parkhill J."/>
            <person name="Rea M.C."/>
            <person name="O'Sullivan O."/>
            <person name="Ritari J."/>
            <person name="Douillard F.P."/>
            <person name="Paul Ross R."/>
            <person name="Yang R."/>
            <person name="Briner A.E."/>
            <person name="Felis G.E."/>
            <person name="de Vos W.M."/>
            <person name="Barrangou R."/>
            <person name="Klaenhammer T.R."/>
            <person name="Caufield P.W."/>
            <person name="Cui Y."/>
            <person name="Zhang H."/>
            <person name="O'Toole P.W."/>
        </authorList>
    </citation>
    <scope>NUCLEOTIDE SEQUENCE [LARGE SCALE GENOMIC DNA]</scope>
    <source>
        <strain evidence="2 3">DSM 13345</strain>
    </source>
</reference>
<feature type="transmembrane region" description="Helical" evidence="1">
    <location>
        <begin position="12"/>
        <end position="32"/>
    </location>
</feature>
<sequence length="876" mass="97943">MTHTVRQRRLVLLISFLLPVLIMGGYFVYRGMAPFGSSTVLTVDLGQQYVDFFAYLRSSLLHHPSSLLYSFSKGLGGEMWGTNAYYLWSPLNLLLLFFPAQHLASGIAILTLLKYGLAGLAMAWVLDREKIQQGPRIWIFSTPYALMGWMVANQFNLLWLDVLFLLPLIIYGERKLLSGRSPWTYTLWLAVALIDNYYMAWMVAIFTILFGIWTIASEKTTWQWQWHAAGYTLGRYLGSSLLAGAISAFVLLPTAYALTQSKGTYTTTSWNWKLEYNPLKMLAKLVPGSFNFNQMPSGQPNIYVGMLIMLGAVLYFFNRREKIAGRLTAGLITLFLLASFCIEALDLFWHAGQFPVWYPYRFSYLFSFWCIWLAARTLQPDFRIKWPAALGLAVLVGSIFAYLMLKQVSHLSYINRNQLLIGLGFAAIAILALLIPRYGNSRLYDLLLILLAVCDVSTSAFTALNNISYVSQAEFGNYTKELDKAVTKLKSLDSGLYRTGKTFMRTKDDPFQADFNSGDHFGSTLEPAQPAFMGAIGQPDGDGFITYTDGTQVTDSLLGFKYFLQERHNGKQNGSTVLPSTSLRPDLKQQKTIAQTSMVNIKSNQAALPIAFGASSQVLNLTHNTLDPLAYQSQIFQSLAGRGVNQSLFQVQNFNHVTFGNVQSAVQITGTTFKKRNLLTPASIELEFTPTTNNSYYLTLGANVKNNATITINGKALTQYDTYRNTVTVNVANHAKGKTIKIVFSLKNSTLWMQNVSLYMLNQKAFNASLKTLNQSPLKVSSYAANRISGTVNLKAGQDLLMTTIPYDQGWHVKVDGKTVTPKKALSTFMAISMSAGKHTVSMYYIPPYLILGTAITLISLGASLWWIRSGTRRRQ</sequence>
<dbReference type="Pfam" id="PF09586">
    <property type="entry name" value="YfhO"/>
    <property type="match status" value="1"/>
</dbReference>
<dbReference type="RefSeq" id="WP_056967992.1">
    <property type="nucleotide sequence ID" value="NZ_AZEQ01000006.1"/>
</dbReference>
<feature type="transmembrane region" description="Helical" evidence="1">
    <location>
        <begin position="849"/>
        <end position="868"/>
    </location>
</feature>
<keyword evidence="1" id="KW-0472">Membrane</keyword>
<feature type="transmembrane region" description="Helical" evidence="1">
    <location>
        <begin position="329"/>
        <end position="351"/>
    </location>
</feature>
<feature type="transmembrane region" description="Helical" evidence="1">
    <location>
        <begin position="197"/>
        <end position="216"/>
    </location>
</feature>
<feature type="transmembrane region" description="Helical" evidence="1">
    <location>
        <begin position="417"/>
        <end position="436"/>
    </location>
</feature>
<evidence type="ECO:0000313" key="2">
    <source>
        <dbReference type="EMBL" id="KRL26278.1"/>
    </source>
</evidence>